<feature type="non-terminal residue" evidence="1">
    <location>
        <position position="182"/>
    </location>
</feature>
<evidence type="ECO:0008006" key="2">
    <source>
        <dbReference type="Google" id="ProtNLM"/>
    </source>
</evidence>
<gene>
    <name evidence="1" type="ORF">ENG09_04375</name>
</gene>
<comment type="caution">
    <text evidence="1">The sequence shown here is derived from an EMBL/GenBank/DDBJ whole genome shotgun (WGS) entry which is preliminary data.</text>
</comment>
<dbReference type="Proteomes" id="UP000885863">
    <property type="component" value="Unassembled WGS sequence"/>
</dbReference>
<dbReference type="EMBL" id="DQZR01000188">
    <property type="protein sequence ID" value="HDM36471.1"/>
    <property type="molecule type" value="Genomic_DNA"/>
</dbReference>
<name>A0A7C0X321_9EURY</name>
<dbReference type="InterPro" id="IPR052209">
    <property type="entry name" value="CbiZ"/>
</dbReference>
<sequence>MWKITRRDETILVSSERPFRVLSSAVLNGGYRTASGIVNVHVGMDYDHEDPVEYLRTKARELGLDPDRTIGMMTAVDMENGVIEEGDGVTAVITAGLSNPAVADTGTINIILLVNAHLTESAMANAIITATEAKTAALIDLDVRTGDINGTSFITGTTTDAVAVASFADESPSRIEYAGLAT</sequence>
<evidence type="ECO:0000313" key="1">
    <source>
        <dbReference type="EMBL" id="HDM36471.1"/>
    </source>
</evidence>
<accession>A0A7C0X321</accession>
<dbReference type="PANTHER" id="PTHR35336:SF5">
    <property type="entry name" value="ADENOSYLCOBINAMIDE AMIDOHYDROLASE"/>
    <property type="match status" value="1"/>
</dbReference>
<reference evidence="1" key="1">
    <citation type="journal article" date="2020" name="mSystems">
        <title>Genome- and Community-Level Interaction Insights into Carbon Utilization and Element Cycling Functions of Hydrothermarchaeota in Hydrothermal Sediment.</title>
        <authorList>
            <person name="Zhou Z."/>
            <person name="Liu Y."/>
            <person name="Xu W."/>
            <person name="Pan J."/>
            <person name="Luo Z.H."/>
            <person name="Li M."/>
        </authorList>
    </citation>
    <scope>NUCLEOTIDE SEQUENCE [LARGE SCALE GENOMIC DNA]</scope>
    <source>
        <strain evidence="1">HyVt-185</strain>
    </source>
</reference>
<protein>
    <recommendedName>
        <fullName evidence="2">Adenosylcobinamide amidohydrolase</fullName>
    </recommendedName>
</protein>
<dbReference type="AlphaFoldDB" id="A0A7C0X321"/>
<organism evidence="1">
    <name type="scientific">Candidatus Syntropharchaeum butanivorans</name>
    <dbReference type="NCBI Taxonomy" id="1839936"/>
    <lineage>
        <taxon>Archaea</taxon>
        <taxon>Methanobacteriati</taxon>
        <taxon>Methanobacteriota</taxon>
        <taxon>Stenosarchaea group</taxon>
        <taxon>Methanomicrobia</taxon>
        <taxon>Methanosarcinales</taxon>
        <taxon>ANME-2 cluster</taxon>
        <taxon>Candidatus Syntropharchaeum</taxon>
    </lineage>
</organism>
<proteinExistence type="predicted"/>
<dbReference type="Pfam" id="PF01955">
    <property type="entry name" value="CbiZ"/>
    <property type="match status" value="1"/>
</dbReference>
<dbReference type="PANTHER" id="PTHR35336">
    <property type="entry name" value="ADENOSYLCOBINAMIDE AMIDOHYDROLASE"/>
    <property type="match status" value="1"/>
</dbReference>
<dbReference type="InterPro" id="IPR002808">
    <property type="entry name" value="AdoCbi_amidolase"/>
</dbReference>